<dbReference type="Pfam" id="PF00825">
    <property type="entry name" value="Ribonuclease_P"/>
    <property type="match status" value="1"/>
</dbReference>
<proteinExistence type="inferred from homology"/>
<dbReference type="InterPro" id="IPR000100">
    <property type="entry name" value="RNase_P"/>
</dbReference>
<dbReference type="GO" id="GO:0030677">
    <property type="term" value="C:ribonuclease P complex"/>
    <property type="evidence" value="ECO:0007669"/>
    <property type="project" value="TreeGrafter"/>
</dbReference>
<evidence type="ECO:0000256" key="4">
    <source>
        <dbReference type="ARBA" id="ARBA00022759"/>
    </source>
</evidence>
<keyword evidence="6 7" id="KW-0694">RNA-binding</keyword>
<dbReference type="RefSeq" id="WP_014811703.1">
    <property type="nucleotide sequence ID" value="NC_018025.1"/>
</dbReference>
<name>I4CAI6_DESTA</name>
<dbReference type="STRING" id="706587.Desti_3935"/>
<evidence type="ECO:0000256" key="6">
    <source>
        <dbReference type="ARBA" id="ARBA00022884"/>
    </source>
</evidence>
<dbReference type="GO" id="GO:0001682">
    <property type="term" value="P:tRNA 5'-leader removal"/>
    <property type="evidence" value="ECO:0007669"/>
    <property type="project" value="UniProtKB-UniRule"/>
</dbReference>
<reference evidence="11" key="1">
    <citation type="submission" date="2012-06" db="EMBL/GenBank/DDBJ databases">
        <title>Complete sequence of chromosome of Desulfomonile tiedjei DSM 6799.</title>
        <authorList>
            <person name="Lucas S."/>
            <person name="Copeland A."/>
            <person name="Lapidus A."/>
            <person name="Glavina del Rio T."/>
            <person name="Dalin E."/>
            <person name="Tice H."/>
            <person name="Bruce D."/>
            <person name="Goodwin L."/>
            <person name="Pitluck S."/>
            <person name="Peters L."/>
            <person name="Ovchinnikova G."/>
            <person name="Zeytun A."/>
            <person name="Lu M."/>
            <person name="Kyrpides N."/>
            <person name="Mavromatis K."/>
            <person name="Ivanova N."/>
            <person name="Brettin T."/>
            <person name="Detter J.C."/>
            <person name="Han C."/>
            <person name="Larimer F."/>
            <person name="Land M."/>
            <person name="Hauser L."/>
            <person name="Markowitz V."/>
            <person name="Cheng J.-F."/>
            <person name="Hugenholtz P."/>
            <person name="Woyke T."/>
            <person name="Wu D."/>
            <person name="Spring S."/>
            <person name="Schroeder M."/>
            <person name="Brambilla E."/>
            <person name="Klenk H.-P."/>
            <person name="Eisen J.A."/>
        </authorList>
    </citation>
    <scope>NUCLEOTIDE SEQUENCE [LARGE SCALE GENOMIC DNA]</scope>
    <source>
        <strain evidence="11">ATCC 49306 / DSM 6799 / DCB-1</strain>
    </source>
</reference>
<dbReference type="eggNOG" id="COG0594">
    <property type="taxonomic scope" value="Bacteria"/>
</dbReference>
<evidence type="ECO:0000256" key="7">
    <source>
        <dbReference type="HAMAP-Rule" id="MF_00227"/>
    </source>
</evidence>
<dbReference type="NCBIfam" id="TIGR00188">
    <property type="entry name" value="rnpA"/>
    <property type="match status" value="1"/>
</dbReference>
<keyword evidence="4 7" id="KW-0255">Endonuclease</keyword>
<dbReference type="InterPro" id="IPR020539">
    <property type="entry name" value="RNase_P_CS"/>
</dbReference>
<dbReference type="GO" id="GO:0000049">
    <property type="term" value="F:tRNA binding"/>
    <property type="evidence" value="ECO:0007669"/>
    <property type="project" value="UniProtKB-UniRule"/>
</dbReference>
<keyword evidence="5 7" id="KW-0378">Hydrolase</keyword>
<dbReference type="Proteomes" id="UP000006055">
    <property type="component" value="Chromosome"/>
</dbReference>
<dbReference type="InterPro" id="IPR014721">
    <property type="entry name" value="Ribsml_uS5_D2-typ_fold_subgr"/>
</dbReference>
<dbReference type="GO" id="GO:0004526">
    <property type="term" value="F:ribonuclease P activity"/>
    <property type="evidence" value="ECO:0007669"/>
    <property type="project" value="UniProtKB-UniRule"/>
</dbReference>
<dbReference type="OrthoDB" id="9810867at2"/>
<sequence length="133" mass="15449">MVDSSSSGEGQKDASACRSEARTFRLTREDRIRRPSEYRRIIKEGVRYRTPHFFIRMLENPQGLQRLGIAVGRKVGKACARNRIKRRLREYFRLNRDKIPPGTDVVFNPLVGASVLDTKQLFEELDRFFGTNC</sequence>
<dbReference type="EMBL" id="CP003360">
    <property type="protein sequence ID" value="AFM26577.1"/>
    <property type="molecule type" value="Genomic_DNA"/>
</dbReference>
<evidence type="ECO:0000256" key="8">
    <source>
        <dbReference type="NCBIfam" id="TIGR00188"/>
    </source>
</evidence>
<evidence type="ECO:0000256" key="1">
    <source>
        <dbReference type="ARBA" id="ARBA00002663"/>
    </source>
</evidence>
<dbReference type="GO" id="GO:0042781">
    <property type="term" value="F:3'-tRNA processing endoribonuclease activity"/>
    <property type="evidence" value="ECO:0007669"/>
    <property type="project" value="TreeGrafter"/>
</dbReference>
<dbReference type="PANTHER" id="PTHR33992:SF1">
    <property type="entry name" value="RIBONUCLEASE P PROTEIN COMPONENT"/>
    <property type="match status" value="1"/>
</dbReference>
<keyword evidence="11" id="KW-1185">Reference proteome</keyword>
<evidence type="ECO:0000256" key="5">
    <source>
        <dbReference type="ARBA" id="ARBA00022801"/>
    </source>
</evidence>
<comment type="subunit">
    <text evidence="7">Consists of a catalytic RNA component (M1 or rnpB) and a protein subunit.</text>
</comment>
<evidence type="ECO:0000256" key="3">
    <source>
        <dbReference type="ARBA" id="ARBA00022722"/>
    </source>
</evidence>
<dbReference type="PROSITE" id="PS00648">
    <property type="entry name" value="RIBONUCLEASE_P"/>
    <property type="match status" value="1"/>
</dbReference>
<evidence type="ECO:0000256" key="9">
    <source>
        <dbReference type="SAM" id="MobiDB-lite"/>
    </source>
</evidence>
<dbReference type="InterPro" id="IPR020568">
    <property type="entry name" value="Ribosomal_Su5_D2-typ_SF"/>
</dbReference>
<dbReference type="EC" id="3.1.26.5" evidence="7 8"/>
<dbReference type="HAMAP" id="MF_00227">
    <property type="entry name" value="RNase_P"/>
    <property type="match status" value="1"/>
</dbReference>
<dbReference type="Gene3D" id="3.30.230.10">
    <property type="match status" value="1"/>
</dbReference>
<accession>I4CAI6</accession>
<protein>
    <recommendedName>
        <fullName evidence="7 8">Ribonuclease P protein component</fullName>
        <shortName evidence="7">RNase P protein</shortName>
        <shortName evidence="7">RNaseP protein</shortName>
        <ecNumber evidence="7 8">3.1.26.5</ecNumber>
    </recommendedName>
    <alternativeName>
        <fullName evidence="7">Protein C5</fullName>
    </alternativeName>
</protein>
<comment type="similarity">
    <text evidence="7">Belongs to the RnpA family.</text>
</comment>
<dbReference type="AlphaFoldDB" id="I4CAI6"/>
<comment type="function">
    <text evidence="1 7">RNaseP catalyzes the removal of the 5'-leader sequence from pre-tRNA to produce the mature 5'-terminus. It can also cleave other RNA substrates such as 4.5S RNA. The protein component plays an auxiliary but essential role in vivo by binding to the 5'-leader sequence and broadening the substrate specificity of the ribozyme.</text>
</comment>
<dbReference type="PANTHER" id="PTHR33992">
    <property type="entry name" value="RIBONUCLEASE P PROTEIN COMPONENT"/>
    <property type="match status" value="1"/>
</dbReference>
<organism evidence="10 11">
    <name type="scientific">Desulfomonile tiedjei (strain ATCC 49306 / DSM 6799 / DCB-1)</name>
    <dbReference type="NCBI Taxonomy" id="706587"/>
    <lineage>
        <taxon>Bacteria</taxon>
        <taxon>Pseudomonadati</taxon>
        <taxon>Thermodesulfobacteriota</taxon>
        <taxon>Desulfomonilia</taxon>
        <taxon>Desulfomonilales</taxon>
        <taxon>Desulfomonilaceae</taxon>
        <taxon>Desulfomonile</taxon>
    </lineage>
</organism>
<evidence type="ECO:0000313" key="10">
    <source>
        <dbReference type="EMBL" id="AFM26577.1"/>
    </source>
</evidence>
<dbReference type="HOGENOM" id="CLU_117179_9_2_7"/>
<dbReference type="SUPFAM" id="SSF54211">
    <property type="entry name" value="Ribosomal protein S5 domain 2-like"/>
    <property type="match status" value="1"/>
</dbReference>
<feature type="region of interest" description="Disordered" evidence="9">
    <location>
        <begin position="1"/>
        <end position="20"/>
    </location>
</feature>
<dbReference type="KEGG" id="dti:Desti_3935"/>
<comment type="catalytic activity">
    <reaction evidence="7">
        <text>Endonucleolytic cleavage of RNA, removing 5'-extranucleotides from tRNA precursor.</text>
        <dbReference type="EC" id="3.1.26.5"/>
    </reaction>
</comment>
<evidence type="ECO:0000256" key="2">
    <source>
        <dbReference type="ARBA" id="ARBA00022694"/>
    </source>
</evidence>
<evidence type="ECO:0000313" key="11">
    <source>
        <dbReference type="Proteomes" id="UP000006055"/>
    </source>
</evidence>
<gene>
    <name evidence="7" type="primary">rnpA</name>
    <name evidence="10" type="ordered locus">Desti_3935</name>
</gene>
<keyword evidence="2 7" id="KW-0819">tRNA processing</keyword>
<keyword evidence="3 7" id="KW-0540">Nuclease</keyword>